<dbReference type="Pfam" id="PF18014">
    <property type="entry name" value="Acetyltransf_18"/>
    <property type="match status" value="1"/>
</dbReference>
<dbReference type="PANTHER" id="PTHR47237:SF2">
    <property type="entry name" value="BLL4206 PROTEIN"/>
    <property type="match status" value="1"/>
</dbReference>
<dbReference type="PROSITE" id="PS51186">
    <property type="entry name" value="GNAT"/>
    <property type="match status" value="1"/>
</dbReference>
<accession>A0A9X4KD92</accession>
<proteinExistence type="predicted"/>
<gene>
    <name evidence="2" type="ORF">OMP38_02825</name>
</gene>
<dbReference type="Gene3D" id="3.40.630.30">
    <property type="match status" value="1"/>
</dbReference>
<dbReference type="Pfam" id="PF00583">
    <property type="entry name" value="Acetyltransf_1"/>
    <property type="match status" value="1"/>
</dbReference>
<comment type="caution">
    <text evidence="2">The sequence shown here is derived from an EMBL/GenBank/DDBJ whole genome shotgun (WGS) entry which is preliminary data.</text>
</comment>
<feature type="domain" description="N-acetyltransferase" evidence="1">
    <location>
        <begin position="1"/>
        <end position="97"/>
    </location>
</feature>
<evidence type="ECO:0000313" key="2">
    <source>
        <dbReference type="EMBL" id="MDG0789896.1"/>
    </source>
</evidence>
<dbReference type="GO" id="GO:0016747">
    <property type="term" value="F:acyltransferase activity, transferring groups other than amino-acyl groups"/>
    <property type="evidence" value="ECO:0007669"/>
    <property type="project" value="InterPro"/>
</dbReference>
<evidence type="ECO:0000259" key="1">
    <source>
        <dbReference type="PROSITE" id="PS51186"/>
    </source>
</evidence>
<dbReference type="PANTHER" id="PTHR47237">
    <property type="entry name" value="SLL0310 PROTEIN"/>
    <property type="match status" value="1"/>
</dbReference>
<protein>
    <submittedName>
        <fullName evidence="2">GNAT family N-acetyltransferase</fullName>
    </submittedName>
</protein>
<organism evidence="2 3">
    <name type="scientific">Cohnella ginsengisoli</name>
    <dbReference type="NCBI Taxonomy" id="425004"/>
    <lineage>
        <taxon>Bacteria</taxon>
        <taxon>Bacillati</taxon>
        <taxon>Bacillota</taxon>
        <taxon>Bacilli</taxon>
        <taxon>Bacillales</taxon>
        <taxon>Paenibacillaceae</taxon>
        <taxon>Cohnella</taxon>
    </lineage>
</organism>
<dbReference type="Proteomes" id="UP001153387">
    <property type="component" value="Unassembled WGS sequence"/>
</dbReference>
<dbReference type="AlphaFoldDB" id="A0A9X4KD92"/>
<evidence type="ECO:0000313" key="3">
    <source>
        <dbReference type="Proteomes" id="UP001153387"/>
    </source>
</evidence>
<keyword evidence="3" id="KW-1185">Reference proteome</keyword>
<sequence>MAEFDGQAAATMTTIRYGDRFGWIGMVLVHPEFRGRGIATQLLQLGIRHLRDQGVRCVKLDATAMGKKVYVPLGFAEEYDVRRYELEASPSMRESIGEDAAGYRGEVRTLTEADLEEIAVYDAAIFGADRRAVLERLRAREPKYAFVTRDDRGITGYLMAHQGYEAVQIGPWAASDDRAAESLLAVLLAEVGTGRIYFDLPCPNVQGIQMAEKAGFRIQRTFCRMYLGVNANPGTPHLVYGTSGAEKG</sequence>
<dbReference type="InterPro" id="IPR052729">
    <property type="entry name" value="Acyl/Acetyltrans_Enzymes"/>
</dbReference>
<dbReference type="CDD" id="cd04301">
    <property type="entry name" value="NAT_SF"/>
    <property type="match status" value="1"/>
</dbReference>
<dbReference type="EMBL" id="JAPDHZ010000002">
    <property type="protein sequence ID" value="MDG0789896.1"/>
    <property type="molecule type" value="Genomic_DNA"/>
</dbReference>
<name>A0A9X4KD92_9BACL</name>
<dbReference type="InterPro" id="IPR000182">
    <property type="entry name" value="GNAT_dom"/>
</dbReference>
<dbReference type="InterPro" id="IPR041496">
    <property type="entry name" value="YitH/HolE_GNAT"/>
</dbReference>
<dbReference type="InterPro" id="IPR016181">
    <property type="entry name" value="Acyl_CoA_acyltransferase"/>
</dbReference>
<reference evidence="2 3" key="1">
    <citation type="submission" date="2022-10" db="EMBL/GenBank/DDBJ databases">
        <title>Comparative genomic analysis of Cohnella hashimotonis sp. nov., isolated from the International Space Station.</title>
        <authorList>
            <person name="Simpson A."/>
            <person name="Venkateswaran K."/>
        </authorList>
    </citation>
    <scope>NUCLEOTIDE SEQUENCE [LARGE SCALE GENOMIC DNA]</scope>
    <source>
        <strain evidence="2 3">DSM 18997</strain>
    </source>
</reference>
<dbReference type="Gene3D" id="3.40.630.90">
    <property type="match status" value="1"/>
</dbReference>
<dbReference type="SUPFAM" id="SSF55729">
    <property type="entry name" value="Acyl-CoA N-acyltransferases (Nat)"/>
    <property type="match status" value="1"/>
</dbReference>